<dbReference type="GO" id="GO:0051539">
    <property type="term" value="F:4 iron, 4 sulfur cluster binding"/>
    <property type="evidence" value="ECO:0007669"/>
    <property type="project" value="UniProtKB-KW"/>
</dbReference>
<dbReference type="CDD" id="cd00056">
    <property type="entry name" value="ENDO3c"/>
    <property type="match status" value="1"/>
</dbReference>
<dbReference type="PANTHER" id="PTHR10359">
    <property type="entry name" value="A/G-SPECIFIC ADENINE GLYCOSYLASE/ENDONUCLEASE III"/>
    <property type="match status" value="1"/>
</dbReference>
<comment type="similarity">
    <text evidence="2">Belongs to the Nth/MutY family.</text>
</comment>
<dbReference type="GO" id="GO:0003677">
    <property type="term" value="F:DNA binding"/>
    <property type="evidence" value="ECO:0007669"/>
    <property type="project" value="UniProtKB-KW"/>
</dbReference>
<dbReference type="STRING" id="476281.ICMP_435"/>
<evidence type="ECO:0000256" key="9">
    <source>
        <dbReference type="ARBA" id="ARBA00023125"/>
    </source>
</evidence>
<dbReference type="FunFam" id="1.10.340.30:FF:000001">
    <property type="entry name" value="Endonuclease III"/>
    <property type="match status" value="1"/>
</dbReference>
<reference evidence="14 15" key="1">
    <citation type="journal article" date="2011" name="Genome Biol. Evol.">
        <title>Reductive evolution of bacterial genome in insect gut environment.</title>
        <authorList>
            <person name="Nikoh N."/>
            <person name="Hosokawa T."/>
            <person name="Ohshima K."/>
            <person name="Hattori M."/>
            <person name="Fukatsu T."/>
        </authorList>
    </citation>
    <scope>NUCLEOTIDE SEQUENCE [LARGE SCALE GENOMIC DNA]</scope>
    <source>
        <strain evidence="14 15">Mpkobe</strain>
    </source>
</reference>
<dbReference type="FunFam" id="1.10.1670.10:FF:000001">
    <property type="entry name" value="Endonuclease III"/>
    <property type="match status" value="1"/>
</dbReference>
<dbReference type="InterPro" id="IPR003651">
    <property type="entry name" value="Endonuclease3_FeS-loop_motif"/>
</dbReference>
<keyword evidence="15" id="KW-1185">Reference proteome</keyword>
<dbReference type="GO" id="GO:0046872">
    <property type="term" value="F:metal ion binding"/>
    <property type="evidence" value="ECO:0007669"/>
    <property type="project" value="UniProtKB-KW"/>
</dbReference>
<dbReference type="GO" id="GO:0019104">
    <property type="term" value="F:DNA N-glycosylase activity"/>
    <property type="evidence" value="ECO:0007669"/>
    <property type="project" value="TreeGrafter"/>
</dbReference>
<dbReference type="Gene3D" id="1.10.340.30">
    <property type="entry name" value="Hypothetical protein, domain 2"/>
    <property type="match status" value="1"/>
</dbReference>
<evidence type="ECO:0000256" key="1">
    <source>
        <dbReference type="ARBA" id="ARBA00001966"/>
    </source>
</evidence>
<evidence type="ECO:0000313" key="14">
    <source>
        <dbReference type="EMBL" id="BAH83288.1"/>
    </source>
</evidence>
<dbReference type="SUPFAM" id="SSF48150">
    <property type="entry name" value="DNA-glycosylase"/>
    <property type="match status" value="1"/>
</dbReference>
<evidence type="ECO:0000256" key="7">
    <source>
        <dbReference type="ARBA" id="ARBA00023004"/>
    </source>
</evidence>
<dbReference type="SMART" id="SM00525">
    <property type="entry name" value="FES"/>
    <property type="match status" value="1"/>
</dbReference>
<evidence type="ECO:0000256" key="4">
    <source>
        <dbReference type="ARBA" id="ARBA00022723"/>
    </source>
</evidence>
<dbReference type="InterPro" id="IPR004036">
    <property type="entry name" value="Endonuclease-III-like_CS2"/>
</dbReference>
<evidence type="ECO:0000256" key="10">
    <source>
        <dbReference type="ARBA" id="ARBA00023204"/>
    </source>
</evidence>
<dbReference type="Proteomes" id="UP000061704">
    <property type="component" value="Chromosome"/>
</dbReference>
<keyword evidence="10" id="KW-0234">DNA repair</keyword>
<dbReference type="InterPro" id="IPR004035">
    <property type="entry name" value="Endouclease-III_FeS-bd_BS"/>
</dbReference>
<dbReference type="EMBL" id="AP010872">
    <property type="protein sequence ID" value="BAH83288.1"/>
    <property type="molecule type" value="Genomic_DNA"/>
</dbReference>
<accession>C5WD82</accession>
<keyword evidence="4" id="KW-0479">Metal-binding</keyword>
<evidence type="ECO:0000313" key="15">
    <source>
        <dbReference type="Proteomes" id="UP000061704"/>
    </source>
</evidence>
<dbReference type="PROSITE" id="PS01155">
    <property type="entry name" value="ENDONUCLEASE_III_2"/>
    <property type="match status" value="1"/>
</dbReference>
<evidence type="ECO:0000256" key="8">
    <source>
        <dbReference type="ARBA" id="ARBA00023014"/>
    </source>
</evidence>
<evidence type="ECO:0000256" key="2">
    <source>
        <dbReference type="ARBA" id="ARBA00008343"/>
    </source>
</evidence>
<dbReference type="Pfam" id="PF00633">
    <property type="entry name" value="HHH"/>
    <property type="match status" value="1"/>
</dbReference>
<dbReference type="HOGENOM" id="CLU_012862_3_0_6"/>
<keyword evidence="6" id="KW-0378">Hydrolase</keyword>
<dbReference type="SMART" id="SM00478">
    <property type="entry name" value="ENDO3c"/>
    <property type="match status" value="1"/>
</dbReference>
<comment type="cofactor">
    <cofactor evidence="1">
        <name>[4Fe-4S] cluster</name>
        <dbReference type="ChEBI" id="CHEBI:49883"/>
    </cofactor>
</comment>
<dbReference type="InterPro" id="IPR000445">
    <property type="entry name" value="HhH_motif"/>
</dbReference>
<keyword evidence="7" id="KW-0408">Iron</keyword>
<dbReference type="Pfam" id="PF00730">
    <property type="entry name" value="HhH-GPD"/>
    <property type="match status" value="1"/>
</dbReference>
<sequence length="147" mass="16541">MINLGIQGITDYIQPLGLFNNKAKNIVQTSQILLQKYRGKVPASLTALKSLPGVGQKTANVVLNIAFGQTTIAVDTHVFRVCNRTGFVESNTIEQTEKKLLKVTPEKFKINCHNWLMLHGRYICIARKPKCSSCLIEDLCEYNNKFK</sequence>
<keyword evidence="12" id="KW-0326">Glycosidase</keyword>
<keyword evidence="5" id="KW-0227">DNA damage</keyword>
<dbReference type="Pfam" id="PF10576">
    <property type="entry name" value="EndIII_4Fe-2S"/>
    <property type="match status" value="1"/>
</dbReference>
<dbReference type="PROSITE" id="PS00764">
    <property type="entry name" value="ENDONUCLEASE_III_1"/>
    <property type="match status" value="1"/>
</dbReference>
<dbReference type="GO" id="GO:0006285">
    <property type="term" value="P:base-excision repair, AP site formation"/>
    <property type="evidence" value="ECO:0007669"/>
    <property type="project" value="TreeGrafter"/>
</dbReference>
<protein>
    <submittedName>
        <fullName evidence="14">DNA glycosylase and apyrimidinic (AP) lyase</fullName>
    </submittedName>
</protein>
<dbReference type="InterPro" id="IPR011257">
    <property type="entry name" value="DNA_glycosylase"/>
</dbReference>
<evidence type="ECO:0000256" key="6">
    <source>
        <dbReference type="ARBA" id="ARBA00022801"/>
    </source>
</evidence>
<dbReference type="PANTHER" id="PTHR10359:SF18">
    <property type="entry name" value="ENDONUCLEASE III"/>
    <property type="match status" value="1"/>
</dbReference>
<keyword evidence="11 14" id="KW-0456">Lyase</keyword>
<evidence type="ECO:0000256" key="3">
    <source>
        <dbReference type="ARBA" id="ARBA00022485"/>
    </source>
</evidence>
<keyword evidence="3" id="KW-0004">4Fe-4S</keyword>
<evidence type="ECO:0000256" key="12">
    <source>
        <dbReference type="ARBA" id="ARBA00023295"/>
    </source>
</evidence>
<organism evidence="14 15">
    <name type="scientific">Candidatus Ishikawaella capsulata Mpkobe</name>
    <dbReference type="NCBI Taxonomy" id="476281"/>
    <lineage>
        <taxon>Bacteria</taxon>
        <taxon>Pseudomonadati</taxon>
        <taxon>Pseudomonadota</taxon>
        <taxon>Gammaproteobacteria</taxon>
        <taxon>Enterobacterales</taxon>
        <taxon>Enterobacteriaceae</taxon>
        <taxon>Candidatus Ishikawella</taxon>
    </lineage>
</organism>
<feature type="domain" description="HhH-GPD" evidence="13">
    <location>
        <begin position="3"/>
        <end position="122"/>
    </location>
</feature>
<evidence type="ECO:0000259" key="13">
    <source>
        <dbReference type="SMART" id="SM00478"/>
    </source>
</evidence>
<dbReference type="AlphaFoldDB" id="C5WD82"/>
<dbReference type="Gene3D" id="1.10.1670.10">
    <property type="entry name" value="Helix-hairpin-Helix base-excision DNA repair enzymes (C-terminal)"/>
    <property type="match status" value="1"/>
</dbReference>
<proteinExistence type="inferred from homology"/>
<dbReference type="GO" id="GO:0016829">
    <property type="term" value="F:lyase activity"/>
    <property type="evidence" value="ECO:0007669"/>
    <property type="project" value="UniProtKB-KW"/>
</dbReference>
<dbReference type="InterPro" id="IPR023170">
    <property type="entry name" value="HhH_base_excis_C"/>
</dbReference>
<name>C5WD82_9ENTR</name>
<evidence type="ECO:0000256" key="11">
    <source>
        <dbReference type="ARBA" id="ARBA00023239"/>
    </source>
</evidence>
<keyword evidence="8" id="KW-0411">Iron-sulfur</keyword>
<evidence type="ECO:0000256" key="5">
    <source>
        <dbReference type="ARBA" id="ARBA00022763"/>
    </source>
</evidence>
<dbReference type="KEGG" id="icp:ICMP_435"/>
<dbReference type="InterPro" id="IPR003265">
    <property type="entry name" value="HhH-GPD_domain"/>
</dbReference>
<gene>
    <name evidence="14" type="primary">nth</name>
    <name evidence="14" type="ORF">ICMP_435</name>
</gene>
<keyword evidence="9" id="KW-0238">DNA-binding</keyword>